<evidence type="ECO:0000313" key="3">
    <source>
        <dbReference type="EMBL" id="KAF4471967.1"/>
    </source>
</evidence>
<gene>
    <name evidence="3" type="ORF">FALBO_1113</name>
</gene>
<protein>
    <submittedName>
        <fullName evidence="3">Altered inheritance of mitochondria 6</fullName>
    </submittedName>
</protein>
<dbReference type="InterPro" id="IPR020843">
    <property type="entry name" value="ER"/>
</dbReference>
<dbReference type="OrthoDB" id="4153866at2759"/>
<dbReference type="InterPro" id="IPR017946">
    <property type="entry name" value="PLC-like_Pdiesterase_TIM-brl"/>
</dbReference>
<dbReference type="SUPFAM" id="SSF50129">
    <property type="entry name" value="GroES-like"/>
    <property type="match status" value="1"/>
</dbReference>
<organism evidence="3 4">
    <name type="scientific">Fusarium albosuccineum</name>
    <dbReference type="NCBI Taxonomy" id="1237068"/>
    <lineage>
        <taxon>Eukaryota</taxon>
        <taxon>Fungi</taxon>
        <taxon>Dikarya</taxon>
        <taxon>Ascomycota</taxon>
        <taxon>Pezizomycotina</taxon>
        <taxon>Sordariomycetes</taxon>
        <taxon>Hypocreomycetidae</taxon>
        <taxon>Hypocreales</taxon>
        <taxon>Nectriaceae</taxon>
        <taxon>Fusarium</taxon>
        <taxon>Fusarium decemcellulare species complex</taxon>
    </lineage>
</organism>
<accession>A0A8H4LPG2</accession>
<keyword evidence="4" id="KW-1185">Reference proteome</keyword>
<name>A0A8H4LPG2_9HYPO</name>
<dbReference type="PANTHER" id="PTHR11695:SF294">
    <property type="entry name" value="RETICULON-4-INTERACTING PROTEIN 1, MITOCHONDRIAL"/>
    <property type="match status" value="1"/>
</dbReference>
<dbReference type="GO" id="GO:0008081">
    <property type="term" value="F:phosphoric diester hydrolase activity"/>
    <property type="evidence" value="ECO:0007669"/>
    <property type="project" value="InterPro"/>
</dbReference>
<dbReference type="Gene3D" id="3.40.50.720">
    <property type="entry name" value="NAD(P)-binding Rossmann-like Domain"/>
    <property type="match status" value="1"/>
</dbReference>
<dbReference type="CDD" id="cd08267">
    <property type="entry name" value="MDR1"/>
    <property type="match status" value="1"/>
</dbReference>
<dbReference type="GO" id="GO:0006629">
    <property type="term" value="P:lipid metabolic process"/>
    <property type="evidence" value="ECO:0007669"/>
    <property type="project" value="InterPro"/>
</dbReference>
<dbReference type="InterPro" id="IPR050700">
    <property type="entry name" value="YIM1/Zinc_Alcohol_DH_Fams"/>
</dbReference>
<dbReference type="GO" id="GO:0016491">
    <property type="term" value="F:oxidoreductase activity"/>
    <property type="evidence" value="ECO:0007669"/>
    <property type="project" value="InterPro"/>
</dbReference>
<dbReference type="GO" id="GO:0005739">
    <property type="term" value="C:mitochondrion"/>
    <property type="evidence" value="ECO:0007669"/>
    <property type="project" value="TreeGrafter"/>
</dbReference>
<dbReference type="InterPro" id="IPR011032">
    <property type="entry name" value="GroES-like_sf"/>
</dbReference>
<dbReference type="Gene3D" id="3.90.180.10">
    <property type="entry name" value="Medium-chain alcohol dehydrogenases, catalytic domain"/>
    <property type="match status" value="1"/>
</dbReference>
<keyword evidence="1" id="KW-1133">Transmembrane helix</keyword>
<dbReference type="InterPro" id="IPR036291">
    <property type="entry name" value="NAD(P)-bd_dom_sf"/>
</dbReference>
<evidence type="ECO:0000256" key="1">
    <source>
        <dbReference type="SAM" id="Phobius"/>
    </source>
</evidence>
<dbReference type="SUPFAM" id="SSF51695">
    <property type="entry name" value="PLC-like phosphodiesterases"/>
    <property type="match status" value="1"/>
</dbReference>
<dbReference type="EMBL" id="JAADYS010000141">
    <property type="protein sequence ID" value="KAF4471967.1"/>
    <property type="molecule type" value="Genomic_DNA"/>
</dbReference>
<feature type="transmembrane region" description="Helical" evidence="1">
    <location>
        <begin position="63"/>
        <end position="88"/>
    </location>
</feature>
<dbReference type="Proteomes" id="UP000554235">
    <property type="component" value="Unassembled WGS sequence"/>
</dbReference>
<keyword evidence="1" id="KW-0812">Transmembrane</keyword>
<feature type="domain" description="Enoyl reductase (ER)" evidence="2">
    <location>
        <begin position="484"/>
        <end position="813"/>
    </location>
</feature>
<keyword evidence="1" id="KW-0472">Membrane</keyword>
<proteinExistence type="predicted"/>
<dbReference type="Pfam" id="PF00107">
    <property type="entry name" value="ADH_zinc_N"/>
    <property type="match status" value="1"/>
</dbReference>
<dbReference type="SMART" id="SM00829">
    <property type="entry name" value="PKS_ER"/>
    <property type="match status" value="1"/>
</dbReference>
<dbReference type="AlphaFoldDB" id="A0A8H4LPG2"/>
<dbReference type="PANTHER" id="PTHR11695">
    <property type="entry name" value="ALCOHOL DEHYDROGENASE RELATED"/>
    <property type="match status" value="1"/>
</dbReference>
<evidence type="ECO:0000259" key="2">
    <source>
        <dbReference type="SMART" id="SM00829"/>
    </source>
</evidence>
<dbReference type="InterPro" id="IPR013149">
    <property type="entry name" value="ADH-like_C"/>
</dbReference>
<sequence>MRACVLLPAASSLTMSISGYICGRSHKGNTEYEPLRPMSPLDSESNLSRRAPELRILGARKAVVKWCLTIIAATALIVTAFFFLVFVVERYAVFAYESSGLALADPFEKDGNAADSAARWVDTLSANVYPSMVHSHNDYLRPRPLFSALSVGCASVEADVWRTKDGKDLLVGHHWWSLSPAKTLQSLYIDPLLQILHLMNQQVLKDNPGYNGQTAGVFATHPNTTLILFIDVKDDPVNTWPLVLEQLKPLRDKGYLSRHEKIYPEITNQSFWPGPITVVGTGNIVKRRDVNVGIEPERWHQYHDVFLDASLDLIDRPGFCQRNDTYCLEVQENEFYTASVSFWRAIGTVRLGFGKSQLKALRDQIHTATQLSLISRYWELPSWPISYRNYVWRILTQEGIGLLNADDIRRGVFDLNTPSTPSPTDIADDCGVAEASHDDDLDPANNCSTRANTNLCETTVYFVIEMATESILPTMRAWTFSTGGAPEKVLSFHSDLPTPPPPKGAHVLVLISHAAFSSPGTNLMKAVPSALRKNAIPELDFSGRVVLAGPDVPAKFGPGTPVFGTVSKYATAVLGHGTLAEYLSIGYDCVAIKPPNMSFAEAACLSVLGQVAMEMIRRAQVKQGDRVLINGGSGALGTAAIQLAKFLGAHVVAVCSGSKADIVKSVGADEVVDYRQVTSVPQFLADTYKNNLFDTILDTVGSQTLFTESPKYLKAGGSVINVGEGDGSSGQLTFIIRAIKNSHQPSFLGGVPRKYVTFSAPLAGENAEHLASLAEQGKMRVFIDSMFALQDALKAYEPYERFASPGTRGRVVVTIGNFDQV</sequence>
<dbReference type="SUPFAM" id="SSF51735">
    <property type="entry name" value="NAD(P)-binding Rossmann-fold domains"/>
    <property type="match status" value="1"/>
</dbReference>
<comment type="caution">
    <text evidence="3">The sequence shown here is derived from an EMBL/GenBank/DDBJ whole genome shotgun (WGS) entry which is preliminary data.</text>
</comment>
<evidence type="ECO:0000313" key="4">
    <source>
        <dbReference type="Proteomes" id="UP000554235"/>
    </source>
</evidence>
<reference evidence="3 4" key="1">
    <citation type="submission" date="2020-01" db="EMBL/GenBank/DDBJ databases">
        <title>Identification and distribution of gene clusters putatively required for synthesis of sphingolipid metabolism inhibitors in phylogenetically diverse species of the filamentous fungus Fusarium.</title>
        <authorList>
            <person name="Kim H.-S."/>
            <person name="Busman M."/>
            <person name="Brown D.W."/>
            <person name="Divon H."/>
            <person name="Uhlig S."/>
            <person name="Proctor R.H."/>
        </authorList>
    </citation>
    <scope>NUCLEOTIDE SEQUENCE [LARGE SCALE GENOMIC DNA]</scope>
    <source>
        <strain evidence="3 4">NRRL 20459</strain>
    </source>
</reference>